<dbReference type="InterPro" id="IPR022551">
    <property type="entry name" value="BrxC"/>
</dbReference>
<evidence type="ECO:0000313" key="2">
    <source>
        <dbReference type="Proteomes" id="UP000628448"/>
    </source>
</evidence>
<sequence length="113" mass="13239">MLNWITLNNIDELESIKEKSFQKPQVLFKHSTRCGTSSVVKSRFERATAIPDADFYYIDLIRYRDLSDKIATDFKVYHESPQVLIIKDGQCRYNESHFGIDMEEITEQVTTLN</sequence>
<dbReference type="Pfam" id="PF11009">
    <property type="entry name" value="BrxC"/>
    <property type="match status" value="1"/>
</dbReference>
<comment type="caution">
    <text evidence="1">The sequence shown here is derived from an EMBL/GenBank/DDBJ whole genome shotgun (WGS) entry which is preliminary data.</text>
</comment>
<dbReference type="Gene3D" id="3.40.30.10">
    <property type="entry name" value="Glutaredoxin"/>
    <property type="match status" value="1"/>
</dbReference>
<organism evidence="1 2">
    <name type="scientific">Panacibacter microcysteis</name>
    <dbReference type="NCBI Taxonomy" id="2793269"/>
    <lineage>
        <taxon>Bacteria</taxon>
        <taxon>Pseudomonadati</taxon>
        <taxon>Bacteroidota</taxon>
        <taxon>Chitinophagia</taxon>
        <taxon>Chitinophagales</taxon>
        <taxon>Chitinophagaceae</taxon>
        <taxon>Panacibacter</taxon>
    </lineage>
</organism>
<dbReference type="SUPFAM" id="SSF52833">
    <property type="entry name" value="Thioredoxin-like"/>
    <property type="match status" value="1"/>
</dbReference>
<dbReference type="InterPro" id="IPR036249">
    <property type="entry name" value="Thioredoxin-like_sf"/>
</dbReference>
<gene>
    <name evidence="1" type="primary">ytxJ</name>
    <name evidence="1" type="ORF">I5907_10895</name>
</gene>
<dbReference type="RefSeq" id="WP_196990743.1">
    <property type="nucleotide sequence ID" value="NZ_JADWYR010000001.1"/>
</dbReference>
<dbReference type="Proteomes" id="UP000628448">
    <property type="component" value="Unassembled WGS sequence"/>
</dbReference>
<dbReference type="AlphaFoldDB" id="A0A931E7B3"/>
<protein>
    <submittedName>
        <fullName evidence="1">Bacillithiol system redox-active protein YtxJ</fullName>
    </submittedName>
</protein>
<evidence type="ECO:0000313" key="1">
    <source>
        <dbReference type="EMBL" id="MBG9376746.1"/>
    </source>
</evidence>
<keyword evidence="2" id="KW-1185">Reference proteome</keyword>
<dbReference type="EMBL" id="JADWYR010000001">
    <property type="protein sequence ID" value="MBG9376746.1"/>
    <property type="molecule type" value="Genomic_DNA"/>
</dbReference>
<name>A0A931E7B3_9BACT</name>
<accession>A0A931E7B3</accession>
<reference evidence="1" key="1">
    <citation type="submission" date="2020-11" db="EMBL/GenBank/DDBJ databases">
        <title>Bacterial whole genome sequence for Panacibacter sp. DH6.</title>
        <authorList>
            <person name="Le V."/>
            <person name="Ko S."/>
            <person name="Ahn C.-Y."/>
            <person name="Oh H.-M."/>
        </authorList>
    </citation>
    <scope>NUCLEOTIDE SEQUENCE</scope>
    <source>
        <strain evidence="1">DH6</strain>
    </source>
</reference>
<dbReference type="NCBIfam" id="TIGR04019">
    <property type="entry name" value="B_thiol_YtxJ"/>
    <property type="match status" value="1"/>
</dbReference>
<proteinExistence type="predicted"/>